<organism evidence="13 15">
    <name type="scientific">Didymodactylos carnosus</name>
    <dbReference type="NCBI Taxonomy" id="1234261"/>
    <lineage>
        <taxon>Eukaryota</taxon>
        <taxon>Metazoa</taxon>
        <taxon>Spiralia</taxon>
        <taxon>Gnathifera</taxon>
        <taxon>Rotifera</taxon>
        <taxon>Eurotatoria</taxon>
        <taxon>Bdelloidea</taxon>
        <taxon>Philodinida</taxon>
        <taxon>Philodinidae</taxon>
        <taxon>Didymodactylos</taxon>
    </lineage>
</organism>
<evidence type="ECO:0000259" key="11">
    <source>
        <dbReference type="Pfam" id="PF06333"/>
    </source>
</evidence>
<comment type="subcellular location">
    <subcellularLocation>
        <location evidence="1 9">Nucleus</location>
    </subcellularLocation>
</comment>
<proteinExistence type="inferred from homology"/>
<reference evidence="13" key="1">
    <citation type="submission" date="2021-02" db="EMBL/GenBank/DDBJ databases">
        <authorList>
            <person name="Nowell W R."/>
        </authorList>
    </citation>
    <scope>NUCLEOTIDE SEQUENCE</scope>
</reference>
<keyword evidence="5 9" id="KW-0805">Transcription regulation</keyword>
<evidence type="ECO:0000256" key="8">
    <source>
        <dbReference type="ARBA" id="ARBA00023242"/>
    </source>
</evidence>
<comment type="similarity">
    <text evidence="2 9">Belongs to the Mediator complex subunit 13 family.</text>
</comment>
<evidence type="ECO:0000313" key="14">
    <source>
        <dbReference type="EMBL" id="CAF4297201.1"/>
    </source>
</evidence>
<dbReference type="EMBL" id="CAJOBC010083138">
    <property type="protein sequence ID" value="CAF4297201.1"/>
    <property type="molecule type" value="Genomic_DNA"/>
</dbReference>
<evidence type="ECO:0000256" key="5">
    <source>
        <dbReference type="ARBA" id="ARBA00023015"/>
    </source>
</evidence>
<evidence type="ECO:0000256" key="9">
    <source>
        <dbReference type="RuleBase" id="RU364134"/>
    </source>
</evidence>
<evidence type="ECO:0000256" key="7">
    <source>
        <dbReference type="ARBA" id="ARBA00023163"/>
    </source>
</evidence>
<dbReference type="Proteomes" id="UP000663829">
    <property type="component" value="Unassembled WGS sequence"/>
</dbReference>
<dbReference type="AlphaFoldDB" id="A0A815L7N3"/>
<keyword evidence="8 9" id="KW-0539">Nucleus</keyword>
<name>A0A815L7N3_9BILA</name>
<dbReference type="EMBL" id="CAJNOQ010017719">
    <property type="protein sequence ID" value="CAF1405758.1"/>
    <property type="molecule type" value="Genomic_DNA"/>
</dbReference>
<evidence type="ECO:0000256" key="3">
    <source>
        <dbReference type="ARBA" id="ARBA00019618"/>
    </source>
</evidence>
<feature type="domain" description="Mediator complex subunit Med13 C-terminal" evidence="11">
    <location>
        <begin position="324"/>
        <end position="436"/>
    </location>
</feature>
<feature type="compositionally biased region" description="Polar residues" evidence="10">
    <location>
        <begin position="195"/>
        <end position="213"/>
    </location>
</feature>
<comment type="function">
    <text evidence="9">Component of the Mediator complex, a coactivator involved in regulated transcription of nearly all RNA polymerase II-dependent genes. Mediator functions as a bridge to convey information from gene-specific regulatory proteins to the basal RNA polymerase II transcription machinery. Mediator is recruited to promoters by direct interactions with regulatory proteins and serves as a scaffold for the assembly of a functional preinitiation complex with RNA polymerase II and the general transcription factors.</text>
</comment>
<dbReference type="PANTHER" id="PTHR48249">
    <property type="entry name" value="MEDIATOR OF RNA POLYMERASE II TRANSCRIPTION SUBUNIT 13"/>
    <property type="match status" value="1"/>
</dbReference>
<dbReference type="OrthoDB" id="103819at2759"/>
<evidence type="ECO:0000256" key="4">
    <source>
        <dbReference type="ARBA" id="ARBA00022491"/>
    </source>
</evidence>
<dbReference type="GO" id="GO:0045944">
    <property type="term" value="P:positive regulation of transcription by RNA polymerase II"/>
    <property type="evidence" value="ECO:0007669"/>
    <property type="project" value="TreeGrafter"/>
</dbReference>
<evidence type="ECO:0000256" key="10">
    <source>
        <dbReference type="SAM" id="MobiDB-lite"/>
    </source>
</evidence>
<dbReference type="Pfam" id="PF06333">
    <property type="entry name" value="Med13_C"/>
    <property type="match status" value="1"/>
</dbReference>
<dbReference type="GO" id="GO:0003713">
    <property type="term" value="F:transcription coactivator activity"/>
    <property type="evidence" value="ECO:0007669"/>
    <property type="project" value="TreeGrafter"/>
</dbReference>
<evidence type="ECO:0000259" key="12">
    <source>
        <dbReference type="Pfam" id="PF18296"/>
    </source>
</evidence>
<comment type="subunit">
    <text evidence="9">Component of the Mediator complex.</text>
</comment>
<evidence type="ECO:0000256" key="1">
    <source>
        <dbReference type="ARBA" id="ARBA00004123"/>
    </source>
</evidence>
<feature type="region of interest" description="Disordered" evidence="10">
    <location>
        <begin position="191"/>
        <end position="228"/>
    </location>
</feature>
<keyword evidence="7 9" id="KW-0804">Transcription</keyword>
<dbReference type="GO" id="GO:0016592">
    <property type="term" value="C:mediator complex"/>
    <property type="evidence" value="ECO:0007669"/>
    <property type="project" value="InterPro"/>
</dbReference>
<accession>A0A815L7N3</accession>
<evidence type="ECO:0000313" key="13">
    <source>
        <dbReference type="EMBL" id="CAF1405758.1"/>
    </source>
</evidence>
<dbReference type="InterPro" id="IPR009401">
    <property type="entry name" value="Med13_C"/>
</dbReference>
<feature type="region of interest" description="Disordered" evidence="10">
    <location>
        <begin position="114"/>
        <end position="133"/>
    </location>
</feature>
<feature type="compositionally biased region" description="Low complexity" evidence="10">
    <location>
        <begin position="218"/>
        <end position="227"/>
    </location>
</feature>
<evidence type="ECO:0000256" key="2">
    <source>
        <dbReference type="ARBA" id="ARBA00009354"/>
    </source>
</evidence>
<dbReference type="Proteomes" id="UP000681722">
    <property type="component" value="Unassembled WGS sequence"/>
</dbReference>
<keyword evidence="4 9" id="KW-0678">Repressor</keyword>
<comment type="caution">
    <text evidence="13">The sequence shown here is derived from an EMBL/GenBank/DDBJ whole genome shotgun (WGS) entry which is preliminary data.</text>
</comment>
<gene>
    <name evidence="13" type="ORF">GPM918_LOCUS33378</name>
    <name evidence="14" type="ORF">SRO942_LOCUS34061</name>
</gene>
<keyword evidence="15" id="KW-1185">Reference proteome</keyword>
<sequence>MFASSKTNMNANTSISDDCDDIIHTDDEMNNQQVKFLSQQLRFFLITLLTFRNTTTKDIAYICVAPDNDYICSMTKVYFREFSTHYELCRLGVHRPLLKWFRDNGLLRINSASTFSSQNSDSSSSTTTTMSNVPTSSIPVDQWFTDNETHPVGARLKLYAQTLKANLQHLLQTQTLDHTLHEEAPKREVFRAPNDISSNTSTTPSSVEMNSGNDIGLSAPSSSPSSADKSNVNLYANFNSSSNAITGGLGDSMNNNLMNSAIDPHDLLAFDSLQQGRITNDDQLFIVLYIIDTFLYDFIDDSNSNQDNDELECHVKKGVLMQLYTLAYILSPKSDFWYKSLSDPNEISKNDCVLFCSYCLSDDQRYLLVSCSNDRGELLETCSINIEIPDRHRRKIQHARHIGLQKLWNFIMRIITSTTMPWKIVIGRLGRLGYGEGKS</sequence>
<dbReference type="Pfam" id="PF18296">
    <property type="entry name" value="MID_MedPIWI"/>
    <property type="match status" value="1"/>
</dbReference>
<evidence type="ECO:0000256" key="6">
    <source>
        <dbReference type="ARBA" id="ARBA00023159"/>
    </source>
</evidence>
<dbReference type="InterPro" id="IPR051139">
    <property type="entry name" value="Mediator_complx_sub13"/>
</dbReference>
<protein>
    <recommendedName>
        <fullName evidence="3 9">Mediator of RNA polymerase II transcription subunit 13</fullName>
    </recommendedName>
</protein>
<dbReference type="PANTHER" id="PTHR48249:SF3">
    <property type="entry name" value="MEDIATOR OF RNA POLYMERASE II TRANSCRIPTION SUBUNIT 13"/>
    <property type="match status" value="1"/>
</dbReference>
<feature type="domain" description="MID" evidence="12">
    <location>
        <begin position="57"/>
        <end position="316"/>
    </location>
</feature>
<evidence type="ECO:0000313" key="15">
    <source>
        <dbReference type="Proteomes" id="UP000663829"/>
    </source>
</evidence>
<dbReference type="InterPro" id="IPR041285">
    <property type="entry name" value="MID_MedPIWI"/>
</dbReference>
<keyword evidence="6 9" id="KW-0010">Activator</keyword>